<organism evidence="8 9">
    <name type="scientific">Clytia hemisphaerica</name>
    <dbReference type="NCBI Taxonomy" id="252671"/>
    <lineage>
        <taxon>Eukaryota</taxon>
        <taxon>Metazoa</taxon>
        <taxon>Cnidaria</taxon>
        <taxon>Hydrozoa</taxon>
        <taxon>Hydroidolina</taxon>
        <taxon>Leptothecata</taxon>
        <taxon>Obeliida</taxon>
        <taxon>Clytiidae</taxon>
        <taxon>Clytia</taxon>
    </lineage>
</organism>
<feature type="transmembrane region" description="Helical" evidence="6">
    <location>
        <begin position="224"/>
        <end position="243"/>
    </location>
</feature>
<dbReference type="PANTHER" id="PTHR23506:SF26">
    <property type="entry name" value="MFS-TYPE TRANSPORTER SLC18B1"/>
    <property type="match status" value="1"/>
</dbReference>
<evidence type="ECO:0000256" key="1">
    <source>
        <dbReference type="ARBA" id="ARBA00004141"/>
    </source>
</evidence>
<name>A0A7M5XJ92_9CNID</name>
<keyword evidence="2" id="KW-0813">Transport</keyword>
<evidence type="ECO:0000256" key="4">
    <source>
        <dbReference type="ARBA" id="ARBA00022989"/>
    </source>
</evidence>
<dbReference type="InterPro" id="IPR020846">
    <property type="entry name" value="MFS_dom"/>
</dbReference>
<accession>A0A7M5XJ92</accession>
<proteinExistence type="predicted"/>
<dbReference type="InterPro" id="IPR050930">
    <property type="entry name" value="MFS_Vesicular_Transporter"/>
</dbReference>
<feature type="transmembrane region" description="Helical" evidence="6">
    <location>
        <begin position="121"/>
        <end position="142"/>
    </location>
</feature>
<dbReference type="SUPFAM" id="SSF103473">
    <property type="entry name" value="MFS general substrate transporter"/>
    <property type="match status" value="1"/>
</dbReference>
<keyword evidence="5 6" id="KW-0472">Membrane</keyword>
<protein>
    <recommendedName>
        <fullName evidence="7">Major facilitator superfamily (MFS) profile domain-containing protein</fullName>
    </recommendedName>
</protein>
<dbReference type="GO" id="GO:0022857">
    <property type="term" value="F:transmembrane transporter activity"/>
    <property type="evidence" value="ECO:0007669"/>
    <property type="project" value="InterPro"/>
</dbReference>
<comment type="subcellular location">
    <subcellularLocation>
        <location evidence="1">Membrane</location>
        <topology evidence="1">Multi-pass membrane protein</topology>
    </subcellularLocation>
</comment>
<feature type="transmembrane region" description="Helical" evidence="6">
    <location>
        <begin position="154"/>
        <end position="173"/>
    </location>
</feature>
<evidence type="ECO:0000259" key="7">
    <source>
        <dbReference type="PROSITE" id="PS50850"/>
    </source>
</evidence>
<feature type="transmembrane region" description="Helical" evidence="6">
    <location>
        <begin position="255"/>
        <end position="277"/>
    </location>
</feature>
<evidence type="ECO:0000256" key="2">
    <source>
        <dbReference type="ARBA" id="ARBA00022448"/>
    </source>
</evidence>
<dbReference type="InterPro" id="IPR036259">
    <property type="entry name" value="MFS_trans_sf"/>
</dbReference>
<dbReference type="Pfam" id="PF07690">
    <property type="entry name" value="MFS_1"/>
    <property type="match status" value="1"/>
</dbReference>
<feature type="transmembrane region" description="Helical" evidence="6">
    <location>
        <begin position="179"/>
        <end position="203"/>
    </location>
</feature>
<reference evidence="8" key="1">
    <citation type="submission" date="2021-01" db="UniProtKB">
        <authorList>
            <consortium name="EnsemblMetazoa"/>
        </authorList>
    </citation>
    <scope>IDENTIFICATION</scope>
</reference>
<evidence type="ECO:0000313" key="8">
    <source>
        <dbReference type="EnsemblMetazoa" id="CLYHEMP023790.1"/>
    </source>
</evidence>
<dbReference type="PROSITE" id="PS50850">
    <property type="entry name" value="MFS"/>
    <property type="match status" value="1"/>
</dbReference>
<evidence type="ECO:0000256" key="5">
    <source>
        <dbReference type="ARBA" id="ARBA00023136"/>
    </source>
</evidence>
<keyword evidence="9" id="KW-1185">Reference proteome</keyword>
<sequence>SINELFIGVGYTSGPAIGGILYRVGGFHLPFTITGSILLAMIIPVFFLLPPEESFHNTSKNGNVRAKEDEEIGSLIQTLKVPGIFVISICIVSCGTILAFFDPTLTPYLLKIDPGITSEQIGLVFFMTSFLYVVGTPIVGAICDKKISGRHLMIIGHFTTALSYFLLGPSPLFQNFLKGSVLLVEISMCFIGFCAAFFCVPLLSDMQKSGKKSGLPQTIATDTLISGIFNGCFGIGCSIGPLLGSTLVDLWGFEWTATIMALIITVEGLVLFFFTIWEKKYYSKMQGYTKIAEEA</sequence>
<evidence type="ECO:0000256" key="3">
    <source>
        <dbReference type="ARBA" id="ARBA00022692"/>
    </source>
</evidence>
<keyword evidence="3 6" id="KW-0812">Transmembrane</keyword>
<dbReference type="EnsemblMetazoa" id="CLYHEMT023790.1">
    <property type="protein sequence ID" value="CLYHEMP023790.1"/>
    <property type="gene ID" value="CLYHEMG023790"/>
</dbReference>
<feature type="transmembrane region" description="Helical" evidence="6">
    <location>
        <begin position="27"/>
        <end position="49"/>
    </location>
</feature>
<dbReference type="InterPro" id="IPR011701">
    <property type="entry name" value="MFS"/>
</dbReference>
<dbReference type="AlphaFoldDB" id="A0A7M5XJ92"/>
<keyword evidence="4 6" id="KW-1133">Transmembrane helix</keyword>
<dbReference type="Proteomes" id="UP000594262">
    <property type="component" value="Unplaced"/>
</dbReference>
<evidence type="ECO:0000313" key="9">
    <source>
        <dbReference type="Proteomes" id="UP000594262"/>
    </source>
</evidence>
<feature type="transmembrane region" description="Helical" evidence="6">
    <location>
        <begin position="81"/>
        <end position="101"/>
    </location>
</feature>
<dbReference type="GO" id="GO:0016020">
    <property type="term" value="C:membrane"/>
    <property type="evidence" value="ECO:0007669"/>
    <property type="project" value="UniProtKB-SubCell"/>
</dbReference>
<evidence type="ECO:0000256" key="6">
    <source>
        <dbReference type="SAM" id="Phobius"/>
    </source>
</evidence>
<dbReference type="OrthoDB" id="497880at2759"/>
<dbReference type="PANTHER" id="PTHR23506">
    <property type="entry name" value="GH10249P"/>
    <property type="match status" value="1"/>
</dbReference>
<feature type="domain" description="Major facilitator superfamily (MFS) profile" evidence="7">
    <location>
        <begin position="1"/>
        <end position="280"/>
    </location>
</feature>
<dbReference type="Gene3D" id="1.20.1250.20">
    <property type="entry name" value="MFS general substrate transporter like domains"/>
    <property type="match status" value="2"/>
</dbReference>